<dbReference type="RefSeq" id="WP_378533912.1">
    <property type="nucleotide sequence ID" value="NZ_JBHSBH010000009.1"/>
</dbReference>
<keyword evidence="2" id="KW-0812">Transmembrane</keyword>
<dbReference type="PANTHER" id="PTHR39430:SF1">
    <property type="entry name" value="PROTEASE"/>
    <property type="match status" value="1"/>
</dbReference>
<evidence type="ECO:0000313" key="4">
    <source>
        <dbReference type="EMBL" id="MFC3997186.1"/>
    </source>
</evidence>
<keyword evidence="2" id="KW-0472">Membrane</keyword>
<feature type="transmembrane region" description="Helical" evidence="2">
    <location>
        <begin position="218"/>
        <end position="235"/>
    </location>
</feature>
<accession>A0ABV8FR87</accession>
<evidence type="ECO:0000259" key="3">
    <source>
        <dbReference type="Pfam" id="PF02517"/>
    </source>
</evidence>
<feature type="transmembrane region" description="Helical" evidence="2">
    <location>
        <begin position="136"/>
        <end position="157"/>
    </location>
</feature>
<keyword evidence="5" id="KW-1185">Reference proteome</keyword>
<evidence type="ECO:0000313" key="5">
    <source>
        <dbReference type="Proteomes" id="UP001595847"/>
    </source>
</evidence>
<dbReference type="GO" id="GO:0016787">
    <property type="term" value="F:hydrolase activity"/>
    <property type="evidence" value="ECO:0007669"/>
    <property type="project" value="UniProtKB-KW"/>
</dbReference>
<organism evidence="4 5">
    <name type="scientific">Nocardiopsis sediminis</name>
    <dbReference type="NCBI Taxonomy" id="1778267"/>
    <lineage>
        <taxon>Bacteria</taxon>
        <taxon>Bacillati</taxon>
        <taxon>Actinomycetota</taxon>
        <taxon>Actinomycetes</taxon>
        <taxon>Streptosporangiales</taxon>
        <taxon>Nocardiopsidaceae</taxon>
        <taxon>Nocardiopsis</taxon>
    </lineage>
</organism>
<evidence type="ECO:0000256" key="1">
    <source>
        <dbReference type="SAM" id="MobiDB-lite"/>
    </source>
</evidence>
<feature type="region of interest" description="Disordered" evidence="1">
    <location>
        <begin position="1"/>
        <end position="71"/>
    </location>
</feature>
<dbReference type="EMBL" id="JBHSBH010000009">
    <property type="protein sequence ID" value="MFC3997186.1"/>
    <property type="molecule type" value="Genomic_DNA"/>
</dbReference>
<feature type="transmembrane region" description="Helical" evidence="2">
    <location>
        <begin position="87"/>
        <end position="116"/>
    </location>
</feature>
<reference evidence="5" key="1">
    <citation type="journal article" date="2019" name="Int. J. Syst. Evol. Microbiol.">
        <title>The Global Catalogue of Microorganisms (GCM) 10K type strain sequencing project: providing services to taxonomists for standard genome sequencing and annotation.</title>
        <authorList>
            <consortium name="The Broad Institute Genomics Platform"/>
            <consortium name="The Broad Institute Genome Sequencing Center for Infectious Disease"/>
            <person name="Wu L."/>
            <person name="Ma J."/>
        </authorList>
    </citation>
    <scope>NUCLEOTIDE SEQUENCE [LARGE SCALE GENOMIC DNA]</scope>
    <source>
        <strain evidence="5">TBRC 1826</strain>
    </source>
</reference>
<feature type="transmembrane region" description="Helical" evidence="2">
    <location>
        <begin position="347"/>
        <end position="370"/>
    </location>
</feature>
<evidence type="ECO:0000256" key="2">
    <source>
        <dbReference type="SAM" id="Phobius"/>
    </source>
</evidence>
<feature type="transmembrane region" description="Helical" evidence="2">
    <location>
        <begin position="269"/>
        <end position="287"/>
    </location>
</feature>
<comment type="caution">
    <text evidence="4">The sequence shown here is derived from an EMBL/GenBank/DDBJ whole genome shotgun (WGS) entry which is preliminary data.</text>
</comment>
<feature type="compositionally biased region" description="Low complexity" evidence="1">
    <location>
        <begin position="22"/>
        <end position="37"/>
    </location>
</feature>
<keyword evidence="4" id="KW-0378">Hydrolase</keyword>
<dbReference type="Proteomes" id="UP001595847">
    <property type="component" value="Unassembled WGS sequence"/>
</dbReference>
<dbReference type="EC" id="3.4.-.-" evidence="4"/>
<dbReference type="PANTHER" id="PTHR39430">
    <property type="entry name" value="MEMBRANE-ASSOCIATED PROTEASE-RELATED"/>
    <property type="match status" value="1"/>
</dbReference>
<sequence>MRNTPPQPGSSWSPEPQGRGGPEQSPAAPQPEQVWAWPPVPGTGGAPAAQAWAWPPPVQPRRTGSALGRPRPGTAYHRMARTWRYRWWVPLVAIGVAVGLIIVVQLVLGMAAVIIALVNGYDATSDSFFGATLPDLAFDLIVISTMTPLVMLVAWLIQRRPVGTLFSVTGRLRWRWMLACSAIAVVPMALSFVALAGLLRVTSPGTPFLGAFDGGSEFAGALVIIVLLVPFQASAEEIALRGFLFQAVGSIGAPADDPRGRGARVVSRVLRSPVLGILISGTVFTLLHAYGSWGLLDVAVFGIAMGWLTWYTGGLEAAIGLHVVHNLAAFGLTAYEGALADAGTGSGSWQGVAATTVEVTLYCLVVAWLARRVKVQRVVPDDPAVPAGQGYTPAPPTVWAAGPHPGNGGGATAHHDPFRAPAAPRFRQ</sequence>
<feature type="domain" description="CAAX prenyl protease 2/Lysostaphin resistance protein A-like" evidence="3">
    <location>
        <begin position="221"/>
        <end position="327"/>
    </location>
</feature>
<keyword evidence="2" id="KW-1133">Transmembrane helix</keyword>
<feature type="region of interest" description="Disordered" evidence="1">
    <location>
        <begin position="400"/>
        <end position="428"/>
    </location>
</feature>
<dbReference type="Pfam" id="PF02517">
    <property type="entry name" value="Rce1-like"/>
    <property type="match status" value="1"/>
</dbReference>
<feature type="transmembrane region" description="Helical" evidence="2">
    <location>
        <begin position="178"/>
        <end position="198"/>
    </location>
</feature>
<name>A0ABV8FR87_9ACTN</name>
<gene>
    <name evidence="4" type="ORF">ACFOVU_14730</name>
</gene>
<proteinExistence type="predicted"/>
<protein>
    <submittedName>
        <fullName evidence="4">CPBP family intramembrane glutamic endopeptidase</fullName>
        <ecNumber evidence="4">3.4.-.-</ecNumber>
    </submittedName>
</protein>
<dbReference type="InterPro" id="IPR003675">
    <property type="entry name" value="Rce1/LyrA-like_dom"/>
</dbReference>
<feature type="non-terminal residue" evidence="4">
    <location>
        <position position="428"/>
    </location>
</feature>